<dbReference type="AlphaFoldDB" id="A0A0R2E297"/>
<accession>A0A0R2E297</accession>
<evidence type="ECO:0000313" key="3">
    <source>
        <dbReference type="Proteomes" id="UP000050898"/>
    </source>
</evidence>
<dbReference type="EMBL" id="AYYH01000010">
    <property type="protein sequence ID" value="KRN10425.1"/>
    <property type="molecule type" value="Genomic_DNA"/>
</dbReference>
<organism evidence="2 3">
    <name type="scientific">Liquorilactobacillus mali KCTC 3596 = DSM 20444</name>
    <dbReference type="NCBI Taxonomy" id="1046596"/>
    <lineage>
        <taxon>Bacteria</taxon>
        <taxon>Bacillati</taxon>
        <taxon>Bacillota</taxon>
        <taxon>Bacilli</taxon>
        <taxon>Lactobacillales</taxon>
        <taxon>Lactobacillaceae</taxon>
        <taxon>Liquorilactobacillus</taxon>
    </lineage>
</organism>
<proteinExistence type="predicted"/>
<protein>
    <submittedName>
        <fullName evidence="2">Uncharacterized protein</fullName>
    </submittedName>
</protein>
<keyword evidence="1" id="KW-0812">Transmembrane</keyword>
<sequence>MVPLIGYQSAKVYYARKKRFAGESKYPLKKMIKFAFDGITSFSTVPIRLITNLGLFIAVVGIVLFIQLYVKLRVMLKSAGLH</sequence>
<name>A0A0R2E297_9LACO</name>
<gene>
    <name evidence="2" type="ORF">FD00_GL000191</name>
</gene>
<dbReference type="PATRIC" id="fig|1046596.6.peg.195"/>
<evidence type="ECO:0000256" key="1">
    <source>
        <dbReference type="SAM" id="Phobius"/>
    </source>
</evidence>
<evidence type="ECO:0000313" key="2">
    <source>
        <dbReference type="EMBL" id="KRN10425.1"/>
    </source>
</evidence>
<feature type="transmembrane region" description="Helical" evidence="1">
    <location>
        <begin position="49"/>
        <end position="70"/>
    </location>
</feature>
<dbReference type="Proteomes" id="UP000050898">
    <property type="component" value="Unassembled WGS sequence"/>
</dbReference>
<keyword evidence="1" id="KW-1133">Transmembrane helix</keyword>
<keyword evidence="1" id="KW-0472">Membrane</keyword>
<keyword evidence="3" id="KW-1185">Reference proteome</keyword>
<comment type="caution">
    <text evidence="2">The sequence shown here is derived from an EMBL/GenBank/DDBJ whole genome shotgun (WGS) entry which is preliminary data.</text>
</comment>
<reference evidence="2 3" key="1">
    <citation type="journal article" date="2015" name="Genome Announc.">
        <title>Expanding the biotechnology potential of lactobacilli through comparative genomics of 213 strains and associated genera.</title>
        <authorList>
            <person name="Sun Z."/>
            <person name="Harris H.M."/>
            <person name="McCann A."/>
            <person name="Guo C."/>
            <person name="Argimon S."/>
            <person name="Zhang W."/>
            <person name="Yang X."/>
            <person name="Jeffery I.B."/>
            <person name="Cooney J.C."/>
            <person name="Kagawa T.F."/>
            <person name="Liu W."/>
            <person name="Song Y."/>
            <person name="Salvetti E."/>
            <person name="Wrobel A."/>
            <person name="Rasinkangas P."/>
            <person name="Parkhill J."/>
            <person name="Rea M.C."/>
            <person name="O'Sullivan O."/>
            <person name="Ritari J."/>
            <person name="Douillard F.P."/>
            <person name="Paul Ross R."/>
            <person name="Yang R."/>
            <person name="Briner A.E."/>
            <person name="Felis G.E."/>
            <person name="de Vos W.M."/>
            <person name="Barrangou R."/>
            <person name="Klaenhammer T.R."/>
            <person name="Caufield P.W."/>
            <person name="Cui Y."/>
            <person name="Zhang H."/>
            <person name="O'Toole P.W."/>
        </authorList>
    </citation>
    <scope>NUCLEOTIDE SEQUENCE [LARGE SCALE GENOMIC DNA]</scope>
    <source>
        <strain evidence="2 3">DSM 20444</strain>
    </source>
</reference>